<dbReference type="SUPFAM" id="SSF51695">
    <property type="entry name" value="PLC-like phosphodiesterases"/>
    <property type="match status" value="1"/>
</dbReference>
<dbReference type="CDD" id="cd08557">
    <property type="entry name" value="PI-PLCc_bacteria_like"/>
    <property type="match status" value="1"/>
</dbReference>
<dbReference type="RefSeq" id="WP_150793385.1">
    <property type="nucleotide sequence ID" value="NZ_CABVJG010000005.1"/>
</dbReference>
<dbReference type="GO" id="GO:0008081">
    <property type="term" value="F:phosphoric diester hydrolase activity"/>
    <property type="evidence" value="ECO:0007669"/>
    <property type="project" value="InterPro"/>
</dbReference>
<name>A0A5E7TEK3_PSEFL</name>
<dbReference type="InterPro" id="IPR051057">
    <property type="entry name" value="PI-PLC_domain"/>
</dbReference>
<dbReference type="Proteomes" id="UP000412311">
    <property type="component" value="Unassembled WGS sequence"/>
</dbReference>
<organism evidence="1 2">
    <name type="scientific">Pseudomonas fluorescens</name>
    <dbReference type="NCBI Taxonomy" id="294"/>
    <lineage>
        <taxon>Bacteria</taxon>
        <taxon>Pseudomonadati</taxon>
        <taxon>Pseudomonadota</taxon>
        <taxon>Gammaproteobacteria</taxon>
        <taxon>Pseudomonadales</taxon>
        <taxon>Pseudomonadaceae</taxon>
        <taxon>Pseudomonas</taxon>
    </lineage>
</organism>
<reference evidence="1 2" key="1">
    <citation type="submission" date="2019-09" db="EMBL/GenBank/DDBJ databases">
        <authorList>
            <person name="Chandra G."/>
            <person name="Truman W A."/>
        </authorList>
    </citation>
    <scope>NUCLEOTIDE SEQUENCE [LARGE SCALE GENOMIC DNA]</scope>
    <source>
        <strain evidence="1">PS925</strain>
    </source>
</reference>
<dbReference type="Gene3D" id="3.20.20.190">
    <property type="entry name" value="Phosphatidylinositol (PI) phosphodiesterase"/>
    <property type="match status" value="1"/>
</dbReference>
<dbReference type="EMBL" id="CABVJG010000005">
    <property type="protein sequence ID" value="VVP96680.1"/>
    <property type="molecule type" value="Genomic_DNA"/>
</dbReference>
<proteinExistence type="predicted"/>
<evidence type="ECO:0000313" key="2">
    <source>
        <dbReference type="Proteomes" id="UP000412311"/>
    </source>
</evidence>
<sequence length="317" mass="36598">MTQFNRQKLPLYEWMKAAPEIDTLSLNELTLPGTHNAGCDLEADYSNVFMRNWFACQDVSFYSQLNRGARALDVRLVYNPHANGLEKFRFVHDKTWSSRTLADLVRDIKAFLERSFNEFIILDFHKIEHGAEPFDFKYFNELMKAQLGEHIIPTANRHLTLGQLKDVSRLQRVLVTAPANRHLDRTVFGAQITHQWAGSDFLKVVGDTLEQIAQPQHTRLQAFIARVLAEPREKSAPWSLSAAIYDAGGPVRMLDQLDTWFDPDNSDWAEKCSIINFDFIKNSNLVYFCYQANIKKAFEKSRGYSSYILRHSNSDKQ</sequence>
<dbReference type="InterPro" id="IPR017946">
    <property type="entry name" value="PLC-like_Pdiesterase_TIM-brl"/>
</dbReference>
<evidence type="ECO:0008006" key="3">
    <source>
        <dbReference type="Google" id="ProtNLM"/>
    </source>
</evidence>
<dbReference type="GO" id="GO:0006629">
    <property type="term" value="P:lipid metabolic process"/>
    <property type="evidence" value="ECO:0007669"/>
    <property type="project" value="InterPro"/>
</dbReference>
<dbReference type="AlphaFoldDB" id="A0A5E7TEK3"/>
<dbReference type="PANTHER" id="PTHR13593">
    <property type="match status" value="1"/>
</dbReference>
<protein>
    <recommendedName>
        <fullName evidence="3">Phospholipase</fullName>
    </recommendedName>
</protein>
<evidence type="ECO:0000313" key="1">
    <source>
        <dbReference type="EMBL" id="VVP96680.1"/>
    </source>
</evidence>
<gene>
    <name evidence="1" type="ORF">PS925_01905</name>
</gene>
<dbReference type="PROSITE" id="PS50007">
    <property type="entry name" value="PIPLC_X_DOMAIN"/>
    <property type="match status" value="1"/>
</dbReference>
<dbReference type="PANTHER" id="PTHR13593:SF113">
    <property type="entry name" value="SI:DKEY-266F7.9"/>
    <property type="match status" value="1"/>
</dbReference>
<accession>A0A5E7TEK3</accession>